<dbReference type="RefSeq" id="WP_005002507.1">
    <property type="nucleotide sequence ID" value="NZ_CH672427.1"/>
</dbReference>
<dbReference type="Pfam" id="PF13511">
    <property type="entry name" value="DUF4124"/>
    <property type="match status" value="1"/>
</dbReference>
<dbReference type="InterPro" id="IPR025392">
    <property type="entry name" value="DUF4124"/>
</dbReference>
<evidence type="ECO:0000256" key="1">
    <source>
        <dbReference type="SAM" id="SignalP"/>
    </source>
</evidence>
<keyword evidence="1" id="KW-0732">Signal</keyword>
<reference evidence="3 4" key="1">
    <citation type="submission" date="2006-02" db="EMBL/GenBank/DDBJ databases">
        <authorList>
            <person name="Waterbury J."/>
            <person name="Ferriera S."/>
            <person name="Johnson J."/>
            <person name="Kravitz S."/>
            <person name="Halpern A."/>
            <person name="Remington K."/>
            <person name="Beeson K."/>
            <person name="Tran B."/>
            <person name="Rogers Y.-H."/>
            <person name="Friedman R."/>
            <person name="Venter J.C."/>
        </authorList>
    </citation>
    <scope>NUCLEOTIDE SEQUENCE [LARGE SCALE GENOMIC DNA]</scope>
    <source>
        <strain evidence="3 4">Nb-231</strain>
    </source>
</reference>
<feature type="domain" description="DUF4124" evidence="2">
    <location>
        <begin position="10"/>
        <end position="58"/>
    </location>
</feature>
<protein>
    <recommendedName>
        <fullName evidence="2">DUF4124 domain-containing protein</fullName>
    </recommendedName>
</protein>
<dbReference type="eggNOG" id="ENOG5032YZ5">
    <property type="taxonomic scope" value="Bacteria"/>
</dbReference>
<evidence type="ECO:0000313" key="3">
    <source>
        <dbReference type="EMBL" id="EAR20792.1"/>
    </source>
</evidence>
<organism evidence="3 4">
    <name type="scientific">Nitrococcus mobilis Nb-231</name>
    <dbReference type="NCBI Taxonomy" id="314278"/>
    <lineage>
        <taxon>Bacteria</taxon>
        <taxon>Pseudomonadati</taxon>
        <taxon>Pseudomonadota</taxon>
        <taxon>Gammaproteobacteria</taxon>
        <taxon>Chromatiales</taxon>
        <taxon>Ectothiorhodospiraceae</taxon>
        <taxon>Nitrococcus</taxon>
    </lineage>
</organism>
<keyword evidence="4" id="KW-1185">Reference proteome</keyword>
<dbReference type="OrthoDB" id="7062774at2"/>
<proteinExistence type="predicted"/>
<evidence type="ECO:0000313" key="4">
    <source>
        <dbReference type="Proteomes" id="UP000003374"/>
    </source>
</evidence>
<accession>A4BTX1</accession>
<evidence type="ECO:0000259" key="2">
    <source>
        <dbReference type="Pfam" id="PF13511"/>
    </source>
</evidence>
<feature type="chain" id="PRO_5002666746" description="DUF4124 domain-containing protein" evidence="1">
    <location>
        <begin position="21"/>
        <end position="181"/>
    </location>
</feature>
<name>A4BTX1_9GAMM</name>
<dbReference type="EMBL" id="AAOF01000016">
    <property type="protein sequence ID" value="EAR20792.1"/>
    <property type="molecule type" value="Genomic_DNA"/>
</dbReference>
<sequence length="181" mass="19278">MKRITASAVLFLLAALPVGAVVYKWTDEEGGVHFSDNPHPGAKRLDLEQPPAVSLPPVEEAPSTAPQTSLVTKGYAQFGIAQPQAEATVRNNPGTVIVRFRIEPELRDGDRIRVSLDGQPVDAAALSGAAVELHEIVRGTHTLGAVIEDAMGGVVARADPVTFYMHRPSVNIPANKPPRLP</sequence>
<dbReference type="HOGENOM" id="CLU_110739_1_1_6"/>
<dbReference type="AlphaFoldDB" id="A4BTX1"/>
<dbReference type="Proteomes" id="UP000003374">
    <property type="component" value="Unassembled WGS sequence"/>
</dbReference>
<feature type="signal peptide" evidence="1">
    <location>
        <begin position="1"/>
        <end position="20"/>
    </location>
</feature>
<dbReference type="STRING" id="314278.NB231_10964"/>
<gene>
    <name evidence="3" type="ORF">NB231_10964</name>
</gene>
<comment type="caution">
    <text evidence="3">The sequence shown here is derived from an EMBL/GenBank/DDBJ whole genome shotgun (WGS) entry which is preliminary data.</text>
</comment>